<keyword evidence="2" id="KW-1185">Reference proteome</keyword>
<dbReference type="Proteomes" id="UP000075238">
    <property type="component" value="Chromosome 1"/>
</dbReference>
<name>A0A142JMI8_9BURK</name>
<reference evidence="1 2" key="1">
    <citation type="submission" date="2016-03" db="EMBL/GenBank/DDBJ databases">
        <title>Complete genome sequence of a novel chlorpyrifos degrading bacterium, Cupriavidus nantongensis sp. X1.</title>
        <authorList>
            <person name="Fang L."/>
        </authorList>
    </citation>
    <scope>NUCLEOTIDE SEQUENCE [LARGE SCALE GENOMIC DNA]</scope>
    <source>
        <strain evidence="1 2">X1</strain>
    </source>
</reference>
<proteinExistence type="predicted"/>
<evidence type="ECO:0000313" key="1">
    <source>
        <dbReference type="EMBL" id="AMR79300.1"/>
    </source>
</evidence>
<accession>A0A142JMI8</accession>
<dbReference type="EMBL" id="CP014844">
    <property type="protein sequence ID" value="AMR79300.1"/>
    <property type="molecule type" value="Genomic_DNA"/>
</dbReference>
<sequence>MIESIIKPKRPTGAGWVRESSAALEAIMRAAAMATTTEAWFHRESGIQVFSSVEIAREPGQTDLGPEYHLSLSKNGGRHGPLRTTSAEALWCIAQFDLVDAREDNHVPSGVVRNFWRPVADHLSGYECPCADDEPAMREDKGDFVWRGVTR</sequence>
<evidence type="ECO:0000313" key="2">
    <source>
        <dbReference type="Proteomes" id="UP000075238"/>
    </source>
</evidence>
<dbReference type="RefSeq" id="WP_062801186.1">
    <property type="nucleotide sequence ID" value="NZ_CP014844.1"/>
</dbReference>
<dbReference type="KEGG" id="cnan:A2G96_17025"/>
<organism evidence="1 2">
    <name type="scientific">Cupriavidus nantongensis</name>
    <dbReference type="NCBI Taxonomy" id="1796606"/>
    <lineage>
        <taxon>Bacteria</taxon>
        <taxon>Pseudomonadati</taxon>
        <taxon>Pseudomonadota</taxon>
        <taxon>Betaproteobacteria</taxon>
        <taxon>Burkholderiales</taxon>
        <taxon>Burkholderiaceae</taxon>
        <taxon>Cupriavidus</taxon>
    </lineage>
</organism>
<dbReference type="AlphaFoldDB" id="A0A142JMI8"/>
<dbReference type="OrthoDB" id="8963594at2"/>
<dbReference type="STRING" id="1796606.A2G96_17025"/>
<gene>
    <name evidence="1" type="ORF">A2G96_17025</name>
</gene>
<protein>
    <submittedName>
        <fullName evidence="1">Uncharacterized protein</fullName>
    </submittedName>
</protein>